<dbReference type="RefSeq" id="WP_018473988.1">
    <property type="nucleotide sequence ID" value="NZ_BMWX01000001.1"/>
</dbReference>
<dbReference type="InterPro" id="IPR002477">
    <property type="entry name" value="Peptidoglycan-bd-like"/>
</dbReference>
<dbReference type="Pfam" id="PF01471">
    <property type="entry name" value="PG_binding_1"/>
    <property type="match status" value="1"/>
</dbReference>
<dbReference type="EMBL" id="BMWX01000001">
    <property type="protein sequence ID" value="GGZ17405.1"/>
    <property type="molecule type" value="Genomic_DNA"/>
</dbReference>
<feature type="domain" description="Peptidoglycan binding-like" evidence="1">
    <location>
        <begin position="9"/>
        <end position="64"/>
    </location>
</feature>
<organism evidence="3 4">
    <name type="scientific">Echinicola pacifica</name>
    <dbReference type="NCBI Taxonomy" id="346377"/>
    <lineage>
        <taxon>Bacteria</taxon>
        <taxon>Pseudomonadati</taxon>
        <taxon>Bacteroidota</taxon>
        <taxon>Cytophagia</taxon>
        <taxon>Cytophagales</taxon>
        <taxon>Cyclobacteriaceae</taxon>
        <taxon>Echinicola</taxon>
    </lineage>
</organism>
<comment type="caution">
    <text evidence="3">The sequence shown here is derived from an EMBL/GenBank/DDBJ whole genome shotgun (WGS) entry which is preliminary data.</text>
</comment>
<evidence type="ECO:0000259" key="1">
    <source>
        <dbReference type="Pfam" id="PF01471"/>
    </source>
</evidence>
<dbReference type="InterPro" id="IPR024408">
    <property type="entry name" value="Muramidase"/>
</dbReference>
<dbReference type="Gene3D" id="1.10.101.10">
    <property type="entry name" value="PGBD-like superfamily/PGBD"/>
    <property type="match status" value="1"/>
</dbReference>
<proteinExistence type="predicted"/>
<sequence length="275" mass="31814">MRMIKYRSRGPEVRLLEEILQKMGYDLYVSDYFGKDTHEAIMDFQRKNSLVVDGIVGIKSWSKLLALNPDILNENSKLLSERDLEDFATKYGLEIATVKAVNEVESRGKGFLVDGRAKILFEGHVFWKQLKSRGVDPNAHFNQQTSDILYPEWTRSHYKGGAGEYDRLQKARDISPGQTFSDAANSSASWGSFQIMGYHAKTLGYSSVDDFVSKMQLHEREHLDAFGRFLEVNQLIRLLKDKNWQGFAKRYNGPLYARNKYDERLQKAYDRYLNV</sequence>
<dbReference type="AlphaFoldDB" id="A0A918UKX8"/>
<dbReference type="InterPro" id="IPR036365">
    <property type="entry name" value="PGBD-like_sf"/>
</dbReference>
<evidence type="ECO:0000259" key="2">
    <source>
        <dbReference type="Pfam" id="PF11860"/>
    </source>
</evidence>
<dbReference type="SUPFAM" id="SSF47090">
    <property type="entry name" value="PGBD-like"/>
    <property type="match status" value="1"/>
</dbReference>
<dbReference type="InterPro" id="IPR036366">
    <property type="entry name" value="PGBDSf"/>
</dbReference>
<keyword evidence="4" id="KW-1185">Reference proteome</keyword>
<feature type="domain" description="N-acetylmuramidase" evidence="2">
    <location>
        <begin position="95"/>
        <end position="272"/>
    </location>
</feature>
<accession>A0A918UKX8</accession>
<protein>
    <submittedName>
        <fullName evidence="3">Peptidoglycan-binding protein</fullName>
    </submittedName>
</protein>
<evidence type="ECO:0000313" key="3">
    <source>
        <dbReference type="EMBL" id="GGZ17405.1"/>
    </source>
</evidence>
<gene>
    <name evidence="3" type="ORF">GCM10007049_07380</name>
</gene>
<dbReference type="Proteomes" id="UP000619457">
    <property type="component" value="Unassembled WGS sequence"/>
</dbReference>
<reference evidence="3" key="1">
    <citation type="journal article" date="2014" name="Int. J. Syst. Evol. Microbiol.">
        <title>Complete genome sequence of Corynebacterium casei LMG S-19264T (=DSM 44701T), isolated from a smear-ripened cheese.</title>
        <authorList>
            <consortium name="US DOE Joint Genome Institute (JGI-PGF)"/>
            <person name="Walter F."/>
            <person name="Albersmeier A."/>
            <person name="Kalinowski J."/>
            <person name="Ruckert C."/>
        </authorList>
    </citation>
    <scope>NUCLEOTIDE SEQUENCE</scope>
    <source>
        <strain evidence="3">KCTC 12368</strain>
    </source>
</reference>
<name>A0A918UKX8_9BACT</name>
<reference evidence="3" key="2">
    <citation type="submission" date="2020-09" db="EMBL/GenBank/DDBJ databases">
        <authorList>
            <person name="Sun Q."/>
            <person name="Kim S."/>
        </authorList>
    </citation>
    <scope>NUCLEOTIDE SEQUENCE</scope>
    <source>
        <strain evidence="3">KCTC 12368</strain>
    </source>
</reference>
<evidence type="ECO:0000313" key="4">
    <source>
        <dbReference type="Proteomes" id="UP000619457"/>
    </source>
</evidence>
<dbReference type="Pfam" id="PF11860">
    <property type="entry name" value="Muramidase"/>
    <property type="match status" value="1"/>
</dbReference>